<name>A0ABQ4CU08_9ACTN</name>
<feature type="transmembrane region" description="Helical" evidence="1">
    <location>
        <begin position="82"/>
        <end position="101"/>
    </location>
</feature>
<accession>A0ABQ4CU08</accession>
<proteinExistence type="predicted"/>
<comment type="caution">
    <text evidence="2">The sequence shown here is derived from an EMBL/GenBank/DDBJ whole genome shotgun (WGS) entry which is preliminary data.</text>
</comment>
<feature type="transmembrane region" description="Helical" evidence="1">
    <location>
        <begin position="49"/>
        <end position="70"/>
    </location>
</feature>
<dbReference type="Pfam" id="PF07690">
    <property type="entry name" value="MFS_1"/>
    <property type="match status" value="1"/>
</dbReference>
<dbReference type="InterPro" id="IPR036259">
    <property type="entry name" value="MFS_trans_sf"/>
</dbReference>
<reference evidence="2 3" key="1">
    <citation type="submission" date="2021-01" db="EMBL/GenBank/DDBJ databases">
        <title>Whole genome shotgun sequence of Asanoa siamensis NBRC 107932.</title>
        <authorList>
            <person name="Komaki H."/>
            <person name="Tamura T."/>
        </authorList>
    </citation>
    <scope>NUCLEOTIDE SEQUENCE [LARGE SCALE GENOMIC DNA]</scope>
    <source>
        <strain evidence="2 3">NBRC 107932</strain>
    </source>
</reference>
<feature type="transmembrane region" description="Helical" evidence="1">
    <location>
        <begin position="20"/>
        <end position="43"/>
    </location>
</feature>
<dbReference type="PANTHER" id="PTHR23542">
    <property type="match status" value="1"/>
</dbReference>
<feature type="transmembrane region" description="Helical" evidence="1">
    <location>
        <begin position="145"/>
        <end position="167"/>
    </location>
</feature>
<feature type="transmembrane region" description="Helical" evidence="1">
    <location>
        <begin position="253"/>
        <end position="272"/>
    </location>
</feature>
<dbReference type="PANTHER" id="PTHR23542:SF1">
    <property type="entry name" value="MAJOR FACILITATOR SUPERFAMILY (MFS) PROFILE DOMAIN-CONTAINING PROTEIN"/>
    <property type="match status" value="1"/>
</dbReference>
<gene>
    <name evidence="2" type="ORF">Asi02nite_42990</name>
</gene>
<feature type="transmembrane region" description="Helical" evidence="1">
    <location>
        <begin position="107"/>
        <end position="124"/>
    </location>
</feature>
<organism evidence="2 3">
    <name type="scientific">Asanoa siamensis</name>
    <dbReference type="NCBI Taxonomy" id="926357"/>
    <lineage>
        <taxon>Bacteria</taxon>
        <taxon>Bacillati</taxon>
        <taxon>Actinomycetota</taxon>
        <taxon>Actinomycetes</taxon>
        <taxon>Micromonosporales</taxon>
        <taxon>Micromonosporaceae</taxon>
        <taxon>Asanoa</taxon>
    </lineage>
</organism>
<dbReference type="Gene3D" id="1.20.1250.20">
    <property type="entry name" value="MFS general substrate transporter like domains"/>
    <property type="match status" value="2"/>
</dbReference>
<feature type="transmembrane region" description="Helical" evidence="1">
    <location>
        <begin position="349"/>
        <end position="368"/>
    </location>
</feature>
<dbReference type="SUPFAM" id="SSF103473">
    <property type="entry name" value="MFS general substrate transporter"/>
    <property type="match status" value="1"/>
</dbReference>
<evidence type="ECO:0000313" key="3">
    <source>
        <dbReference type="Proteomes" id="UP000604117"/>
    </source>
</evidence>
<dbReference type="EMBL" id="BONE01000035">
    <property type="protein sequence ID" value="GIF74781.1"/>
    <property type="molecule type" value="Genomic_DNA"/>
</dbReference>
<dbReference type="RefSeq" id="WP_203715644.1">
    <property type="nucleotide sequence ID" value="NZ_BONE01000035.1"/>
</dbReference>
<evidence type="ECO:0000256" key="1">
    <source>
        <dbReference type="SAM" id="Phobius"/>
    </source>
</evidence>
<dbReference type="Proteomes" id="UP000604117">
    <property type="component" value="Unassembled WGS sequence"/>
</dbReference>
<protein>
    <submittedName>
        <fullName evidence="2">MFS transporter</fullName>
    </submittedName>
</protein>
<feature type="transmembrane region" description="Helical" evidence="1">
    <location>
        <begin position="173"/>
        <end position="194"/>
    </location>
</feature>
<feature type="transmembrane region" description="Helical" evidence="1">
    <location>
        <begin position="214"/>
        <end position="233"/>
    </location>
</feature>
<sequence length="415" mass="42428">MRPGLRRYRDLFRTPGFVRIAVPSLVGRLPIGMLTLLFVLVVAAGTGSYGAAGLATAANSALTALVGPFLGRLADRGRAAAVLAWCGPAQAALLVVLVVALRGGAPAWVAIVLAGLAGAVNPPIDPVTRAVLPRIAPEPEQVRTAYALDAIAVELTYVIGPAVVGLITAFADAYAATLVAAAVTAAGSIGLATARPVRQGWPAPAPGRRRTSPVRSAGMLVVLTVAGLGSVAYGMLEVAIPAHAAVEGHADEAGLLIAVWSIGSIVGGLWYVSRTFRTPPWRQYGILMLLNVVGFGVLLLQQNLWSLAVLLVFAGLFVAPTTTLEFTLVAQLAPEEARAEAFTWVNTSVYLGFAGGSALAGTALSPVLGTPHGLTVAGACAVGVVAVGALLAWAGRGALRPRVADDFADQARRPG</sequence>
<dbReference type="InterPro" id="IPR011701">
    <property type="entry name" value="MFS"/>
</dbReference>
<keyword evidence="1" id="KW-0472">Membrane</keyword>
<keyword evidence="3" id="KW-1185">Reference proteome</keyword>
<keyword evidence="1" id="KW-1133">Transmembrane helix</keyword>
<feature type="transmembrane region" description="Helical" evidence="1">
    <location>
        <begin position="307"/>
        <end position="328"/>
    </location>
</feature>
<keyword evidence="1" id="KW-0812">Transmembrane</keyword>
<feature type="transmembrane region" description="Helical" evidence="1">
    <location>
        <begin position="284"/>
        <end position="301"/>
    </location>
</feature>
<feature type="transmembrane region" description="Helical" evidence="1">
    <location>
        <begin position="374"/>
        <end position="394"/>
    </location>
</feature>
<evidence type="ECO:0000313" key="2">
    <source>
        <dbReference type="EMBL" id="GIF74781.1"/>
    </source>
</evidence>